<feature type="region of interest" description="Disordered" evidence="1">
    <location>
        <begin position="577"/>
        <end position="612"/>
    </location>
</feature>
<organism evidence="2 3">
    <name type="scientific">Tetrahymena thermophila (strain SB210)</name>
    <dbReference type="NCBI Taxonomy" id="312017"/>
    <lineage>
        <taxon>Eukaryota</taxon>
        <taxon>Sar</taxon>
        <taxon>Alveolata</taxon>
        <taxon>Ciliophora</taxon>
        <taxon>Intramacronucleata</taxon>
        <taxon>Oligohymenophorea</taxon>
        <taxon>Hymenostomatida</taxon>
        <taxon>Tetrahymenina</taxon>
        <taxon>Tetrahymenidae</taxon>
        <taxon>Tetrahymena</taxon>
    </lineage>
</organism>
<dbReference type="InParanoid" id="W7XGL0"/>
<reference evidence="3" key="1">
    <citation type="journal article" date="2006" name="PLoS Biol.">
        <title>Macronuclear genome sequence of the ciliate Tetrahymena thermophila, a model eukaryote.</title>
        <authorList>
            <person name="Eisen J.A."/>
            <person name="Coyne R.S."/>
            <person name="Wu M."/>
            <person name="Wu D."/>
            <person name="Thiagarajan M."/>
            <person name="Wortman J.R."/>
            <person name="Badger J.H."/>
            <person name="Ren Q."/>
            <person name="Amedeo P."/>
            <person name="Jones K.M."/>
            <person name="Tallon L.J."/>
            <person name="Delcher A.L."/>
            <person name="Salzberg S.L."/>
            <person name="Silva J.C."/>
            <person name="Haas B.J."/>
            <person name="Majoros W.H."/>
            <person name="Farzad M."/>
            <person name="Carlton J.M."/>
            <person name="Smith R.K. Jr."/>
            <person name="Garg J."/>
            <person name="Pearlman R.E."/>
            <person name="Karrer K.M."/>
            <person name="Sun L."/>
            <person name="Manning G."/>
            <person name="Elde N.C."/>
            <person name="Turkewitz A.P."/>
            <person name="Asai D.J."/>
            <person name="Wilkes D.E."/>
            <person name="Wang Y."/>
            <person name="Cai H."/>
            <person name="Collins K."/>
            <person name="Stewart B.A."/>
            <person name="Lee S.R."/>
            <person name="Wilamowska K."/>
            <person name="Weinberg Z."/>
            <person name="Ruzzo W.L."/>
            <person name="Wloga D."/>
            <person name="Gaertig J."/>
            <person name="Frankel J."/>
            <person name="Tsao C.-C."/>
            <person name="Gorovsky M.A."/>
            <person name="Keeling P.J."/>
            <person name="Waller R.F."/>
            <person name="Patron N.J."/>
            <person name="Cherry J.M."/>
            <person name="Stover N.A."/>
            <person name="Krieger C.J."/>
            <person name="del Toro C."/>
            <person name="Ryder H.F."/>
            <person name="Williamson S.C."/>
            <person name="Barbeau R.A."/>
            <person name="Hamilton E.P."/>
            <person name="Orias E."/>
        </authorList>
    </citation>
    <scope>NUCLEOTIDE SEQUENCE [LARGE SCALE GENOMIC DNA]</scope>
    <source>
        <strain evidence="3">SB210</strain>
    </source>
</reference>
<feature type="compositionally biased region" description="Polar residues" evidence="1">
    <location>
        <begin position="48"/>
        <end position="80"/>
    </location>
</feature>
<dbReference type="GeneID" id="24437993"/>
<feature type="compositionally biased region" description="Polar residues" evidence="1">
    <location>
        <begin position="596"/>
        <end position="612"/>
    </location>
</feature>
<proteinExistence type="predicted"/>
<sequence>MNSSSSNQKNVINFTVQVQQNKNRQSLAASPLPSIRKNKNENDNTNNQFPTQTLNKSVQNSPARAVNKRSNSSQAKEQNQNGIMFVNQQHQLHRYQQYFQQDNNKKVNSYQNSNRIAKQLFQNDSGKNIDNDQHNITYINLNTTCSTNKNQITPAAASNQKYRNSSQNNSIINFFKEAHPIHLQSNYNSTHQNNTFVNHTAGGNPNTNRNSNIKGSNLINQNKEYEFYLNGCNNNINFQQDDNLFYIQPELDEQGRILQSNSKESLLDPELFVTNEVSTETKSQITNSSIQHDKTIINDSSPKDELLKQEAQNQQNNQKDESKLKNPQQVKYLAEIQTNQILLDNFNSNNCSNQKINSTTNRINTRSSSSQAECVPQQLQVLEGQKKKSLNQLTQQHHHQNAFNSLTSSRNSNNNNQFNNKQISYKQQPYIDFLQNPRFEQQYLKNENNIRQIIKNSLVGGGDNVQQQQQQQNRNIKKFKIERKSMNSNYNNLSDYIENSNIQTLQDQPPQQFEEISCSMPIQTVKKVKSPNNYLSITQQSINSDSFKTGFTPSELQTNGRSSVNAVYYQRQCNSVNRSSVRNSSTTKARFPSRAASPQSHSFSSTRPNSNTDKAFQKMFRRRNPEHISINSNNLFEENSDSTARSLNVKLLSIFKQYNSQDINKVLVSKKSFEKYLQTFDPEKDESSKMMQSTIIEYFQKWSDKINNSVIYLKNQLESFWNENSDFQQRQQILKRMPIKTQKYYDDCKELCESAQLFYFKTDQKETIAQIVQKCQHSLDIINLLNTLPKLYQETESFFINPEQQNNGQKHSFEQLHEQTQFILTTMRSSIQSDEFLTNISKQIVLLQEQSQFAWETYMKYKQWKHDLQSLLSQNPANQIGKVDNSLVLVQIKSNLELINQSQFLFEHLGTISNSDQLPEAVKDLAFKFMYEHEEERKKAIVNIKLIFQEVITTFEEFLSEKIHLDIQA</sequence>
<feature type="region of interest" description="Disordered" evidence="1">
    <location>
        <begin position="307"/>
        <end position="326"/>
    </location>
</feature>
<evidence type="ECO:0000313" key="3">
    <source>
        <dbReference type="Proteomes" id="UP000009168"/>
    </source>
</evidence>
<dbReference type="EMBL" id="GG662474">
    <property type="protein sequence ID" value="EWS72069.1"/>
    <property type="molecule type" value="Genomic_DNA"/>
</dbReference>
<evidence type="ECO:0000256" key="1">
    <source>
        <dbReference type="SAM" id="MobiDB-lite"/>
    </source>
</evidence>
<accession>W7XGL0</accession>
<name>W7XGL0_TETTS</name>
<dbReference type="RefSeq" id="XP_012655380.1">
    <property type="nucleotide sequence ID" value="XM_012799926.1"/>
</dbReference>
<evidence type="ECO:0000313" key="2">
    <source>
        <dbReference type="EMBL" id="EWS72069.1"/>
    </source>
</evidence>
<feature type="region of interest" description="Disordered" evidence="1">
    <location>
        <begin position="18"/>
        <end position="80"/>
    </location>
</feature>
<protein>
    <submittedName>
        <fullName evidence="2">Uncharacterized protein</fullName>
    </submittedName>
</protein>
<feature type="compositionally biased region" description="Polar residues" evidence="1">
    <location>
        <begin position="18"/>
        <end position="28"/>
    </location>
</feature>
<keyword evidence="3" id="KW-1185">Reference proteome</keyword>
<dbReference type="Proteomes" id="UP000009168">
    <property type="component" value="Unassembled WGS sequence"/>
</dbReference>
<gene>
    <name evidence="2" type="ORF">TTHERM_000245159</name>
</gene>
<dbReference type="AlphaFoldDB" id="W7XGL0"/>
<dbReference type="KEGG" id="tet:TTHERM_000245159"/>